<keyword evidence="11" id="KW-1185">Reference proteome</keyword>
<accession>A0A2H9ZZ44</accession>
<dbReference type="GO" id="GO:0005634">
    <property type="term" value="C:nucleus"/>
    <property type="evidence" value="ECO:0007669"/>
    <property type="project" value="UniProtKB-SubCell"/>
</dbReference>
<evidence type="ECO:0000256" key="1">
    <source>
        <dbReference type="ARBA" id="ARBA00004123"/>
    </source>
</evidence>
<name>A0A2H9ZZ44_9ASPA</name>
<evidence type="ECO:0000313" key="11">
    <source>
        <dbReference type="Proteomes" id="UP000236161"/>
    </source>
</evidence>
<dbReference type="PROSITE" id="PS50157">
    <property type="entry name" value="ZINC_FINGER_C2H2_2"/>
    <property type="match status" value="1"/>
</dbReference>
<sequence>MHSAIEQAKHWMWARSKFLPWPVVNSLLTHSSTSSSGGEPRWLQPIIAGGDRFTGHDFSNCIWPPRSYSCTFCCREFRSAQALGGHMNVHRRDRAKLREAFSSENHEDVIDAINPNPNSAALGFPISSSSSKPNENCTQKPINKNPLISRRRRDDFDDKEEIHGNIKKVKIDHNLLLTLGRPHEKPEGNLQLQICKADDQIAIKKKRSSLEELDLELRLGDPVPKVKLNQGIIVIE</sequence>
<keyword evidence="4" id="KW-0862">Zinc</keyword>
<dbReference type="InterPro" id="IPR013087">
    <property type="entry name" value="Znf_C2H2_type"/>
</dbReference>
<evidence type="ECO:0000256" key="4">
    <source>
        <dbReference type="ARBA" id="ARBA00022833"/>
    </source>
</evidence>
<dbReference type="STRING" id="1088818.A0A2H9ZZ44"/>
<evidence type="ECO:0000256" key="3">
    <source>
        <dbReference type="ARBA" id="ARBA00022771"/>
    </source>
</evidence>
<evidence type="ECO:0000256" key="5">
    <source>
        <dbReference type="ARBA" id="ARBA00023015"/>
    </source>
</evidence>
<dbReference type="InterPro" id="IPR052426">
    <property type="entry name" value="Plant_dev_regulator"/>
</dbReference>
<dbReference type="PANTHER" id="PTHR45801:SF119">
    <property type="entry name" value="ZINC FINGER PROTEIN 10-LIKE"/>
    <property type="match status" value="1"/>
</dbReference>
<dbReference type="AlphaFoldDB" id="A0A2H9ZZ44"/>
<organism evidence="10 11">
    <name type="scientific">Apostasia shenzhenica</name>
    <dbReference type="NCBI Taxonomy" id="1088818"/>
    <lineage>
        <taxon>Eukaryota</taxon>
        <taxon>Viridiplantae</taxon>
        <taxon>Streptophyta</taxon>
        <taxon>Embryophyta</taxon>
        <taxon>Tracheophyta</taxon>
        <taxon>Spermatophyta</taxon>
        <taxon>Magnoliopsida</taxon>
        <taxon>Liliopsida</taxon>
        <taxon>Asparagales</taxon>
        <taxon>Orchidaceae</taxon>
        <taxon>Apostasioideae</taxon>
        <taxon>Apostasia</taxon>
    </lineage>
</organism>
<reference evidence="10 11" key="1">
    <citation type="journal article" date="2017" name="Nature">
        <title>The Apostasia genome and the evolution of orchids.</title>
        <authorList>
            <person name="Zhang G.Q."/>
            <person name="Liu K.W."/>
            <person name="Li Z."/>
            <person name="Lohaus R."/>
            <person name="Hsiao Y.Y."/>
            <person name="Niu S.C."/>
            <person name="Wang J.Y."/>
            <person name="Lin Y.C."/>
            <person name="Xu Q."/>
            <person name="Chen L.J."/>
            <person name="Yoshida K."/>
            <person name="Fujiwara S."/>
            <person name="Wang Z.W."/>
            <person name="Zhang Y.Q."/>
            <person name="Mitsuda N."/>
            <person name="Wang M."/>
            <person name="Liu G.H."/>
            <person name="Pecoraro L."/>
            <person name="Huang H.X."/>
            <person name="Xiao X.J."/>
            <person name="Lin M."/>
            <person name="Wu X.Y."/>
            <person name="Wu W.L."/>
            <person name="Chen Y.Y."/>
            <person name="Chang S.B."/>
            <person name="Sakamoto S."/>
            <person name="Ohme-Takagi M."/>
            <person name="Yagi M."/>
            <person name="Zeng S.J."/>
            <person name="Shen C.Y."/>
            <person name="Yeh C.M."/>
            <person name="Luo Y.B."/>
            <person name="Tsai W.C."/>
            <person name="Van de Peer Y."/>
            <person name="Liu Z.J."/>
        </authorList>
    </citation>
    <scope>NUCLEOTIDE SEQUENCE [LARGE SCALE GENOMIC DNA]</scope>
    <source>
        <strain evidence="11">cv. Shenzhen</strain>
        <tissue evidence="10">Stem</tissue>
    </source>
</reference>
<dbReference type="OrthoDB" id="1708403at2759"/>
<evidence type="ECO:0000256" key="8">
    <source>
        <dbReference type="PROSITE-ProRule" id="PRU00042"/>
    </source>
</evidence>
<dbReference type="Gene3D" id="3.30.160.60">
    <property type="entry name" value="Classic Zinc Finger"/>
    <property type="match status" value="1"/>
</dbReference>
<keyword evidence="3 8" id="KW-0863">Zinc-finger</keyword>
<dbReference type="PROSITE" id="PS00028">
    <property type="entry name" value="ZINC_FINGER_C2H2_1"/>
    <property type="match status" value="1"/>
</dbReference>
<keyword evidence="6" id="KW-0804">Transcription</keyword>
<keyword evidence="5" id="KW-0805">Transcription regulation</keyword>
<evidence type="ECO:0000259" key="9">
    <source>
        <dbReference type="PROSITE" id="PS50157"/>
    </source>
</evidence>
<feature type="domain" description="C2H2-type" evidence="9">
    <location>
        <begin position="68"/>
        <end position="95"/>
    </location>
</feature>
<protein>
    <submittedName>
        <fullName evidence="10">Putative transcriptional regulator RABBIT EARS</fullName>
    </submittedName>
</protein>
<dbReference type="PANTHER" id="PTHR45801">
    <property type="entry name" value="OS07G0101800 PROTEIN"/>
    <property type="match status" value="1"/>
</dbReference>
<evidence type="ECO:0000256" key="7">
    <source>
        <dbReference type="ARBA" id="ARBA00023242"/>
    </source>
</evidence>
<dbReference type="InterPro" id="IPR036236">
    <property type="entry name" value="Znf_C2H2_sf"/>
</dbReference>
<evidence type="ECO:0000256" key="2">
    <source>
        <dbReference type="ARBA" id="ARBA00022723"/>
    </source>
</evidence>
<comment type="subcellular location">
    <subcellularLocation>
        <location evidence="1">Nucleus</location>
    </subcellularLocation>
</comment>
<keyword evidence="2" id="KW-0479">Metal-binding</keyword>
<dbReference type="Proteomes" id="UP000236161">
    <property type="component" value="Unassembled WGS sequence"/>
</dbReference>
<proteinExistence type="predicted"/>
<evidence type="ECO:0000313" key="10">
    <source>
        <dbReference type="EMBL" id="PKA48575.1"/>
    </source>
</evidence>
<dbReference type="GO" id="GO:0008270">
    <property type="term" value="F:zinc ion binding"/>
    <property type="evidence" value="ECO:0007669"/>
    <property type="project" value="UniProtKB-KW"/>
</dbReference>
<evidence type="ECO:0000256" key="6">
    <source>
        <dbReference type="ARBA" id="ARBA00023163"/>
    </source>
</evidence>
<dbReference type="SUPFAM" id="SSF57667">
    <property type="entry name" value="beta-beta-alpha zinc fingers"/>
    <property type="match status" value="1"/>
</dbReference>
<keyword evidence="7" id="KW-0539">Nucleus</keyword>
<dbReference type="EMBL" id="KZ452313">
    <property type="protein sequence ID" value="PKA48575.1"/>
    <property type="molecule type" value="Genomic_DNA"/>
</dbReference>
<gene>
    <name evidence="10" type="primary">RBE</name>
    <name evidence="10" type="ORF">AXF42_Ash017474</name>
</gene>